<evidence type="ECO:0000313" key="1">
    <source>
        <dbReference type="EMBL" id="KAG0452530.1"/>
    </source>
</evidence>
<comment type="caution">
    <text evidence="1">The sequence shown here is derived from an EMBL/GenBank/DDBJ whole genome shotgun (WGS) entry which is preliminary data.</text>
</comment>
<dbReference type="EMBL" id="JADCNM010000014">
    <property type="protein sequence ID" value="KAG0453607.1"/>
    <property type="molecule type" value="Genomic_DNA"/>
</dbReference>
<proteinExistence type="predicted"/>
<organism evidence="1 3">
    <name type="scientific">Vanilla planifolia</name>
    <name type="common">Vanilla</name>
    <dbReference type="NCBI Taxonomy" id="51239"/>
    <lineage>
        <taxon>Eukaryota</taxon>
        <taxon>Viridiplantae</taxon>
        <taxon>Streptophyta</taxon>
        <taxon>Embryophyta</taxon>
        <taxon>Tracheophyta</taxon>
        <taxon>Spermatophyta</taxon>
        <taxon>Magnoliopsida</taxon>
        <taxon>Liliopsida</taxon>
        <taxon>Asparagales</taxon>
        <taxon>Orchidaceae</taxon>
        <taxon>Vanilloideae</taxon>
        <taxon>Vanilleae</taxon>
        <taxon>Vanilla</taxon>
    </lineage>
</organism>
<evidence type="ECO:0000313" key="3">
    <source>
        <dbReference type="Proteomes" id="UP000636800"/>
    </source>
</evidence>
<dbReference type="PANTHER" id="PTHR33702">
    <property type="entry name" value="BNAA09G40010D PROTEIN"/>
    <property type="match status" value="1"/>
</dbReference>
<evidence type="ECO:0000313" key="4">
    <source>
        <dbReference type="Proteomes" id="UP000639772"/>
    </source>
</evidence>
<dbReference type="Proteomes" id="UP000636800">
    <property type="component" value="Unassembled WGS sequence"/>
</dbReference>
<dbReference type="PANTHER" id="PTHR33702:SF5">
    <property type="entry name" value="OS01G0308600 PROTEIN"/>
    <property type="match status" value="1"/>
</dbReference>
<reference evidence="3 4" key="1">
    <citation type="journal article" date="2020" name="Nat. Food">
        <title>A phased Vanilla planifolia genome enables genetic improvement of flavour and production.</title>
        <authorList>
            <person name="Hasing T."/>
            <person name="Tang H."/>
            <person name="Brym M."/>
            <person name="Khazi F."/>
            <person name="Huang T."/>
            <person name="Chambers A.H."/>
        </authorList>
    </citation>
    <scope>NUCLEOTIDE SEQUENCE [LARGE SCALE GENOMIC DNA]</scope>
    <source>
        <tissue evidence="1">Leaf</tissue>
    </source>
</reference>
<gene>
    <name evidence="2" type="ORF">HPP92_024911</name>
    <name evidence="1" type="ORF">HPP92_025194</name>
</gene>
<dbReference type="EMBL" id="JADCNL010000014">
    <property type="protein sequence ID" value="KAG0452530.1"/>
    <property type="molecule type" value="Genomic_DNA"/>
</dbReference>
<protein>
    <submittedName>
        <fullName evidence="1">Uncharacterized protein</fullName>
    </submittedName>
</protein>
<sequence>MELYKGGLKGYWKLRDAHKLGSGGRRATSKLKLCRRRRPIFRWSKAWQRLPGLVPATNLIVRLRDAYVGGCLALSRTSVLDDRHGNAFEAFQKREKEYDERAIVQMYKSLLVEKQRLAAGASSRQESVYS</sequence>
<keyword evidence="3" id="KW-1185">Reference proteome</keyword>
<evidence type="ECO:0000313" key="2">
    <source>
        <dbReference type="EMBL" id="KAG0453607.1"/>
    </source>
</evidence>
<dbReference type="Proteomes" id="UP000639772">
    <property type="component" value="Unassembled WGS sequence"/>
</dbReference>
<accession>A0A835U951</accession>
<name>A0A835U951_VANPL</name>
<dbReference type="AlphaFoldDB" id="A0A835U951"/>
<dbReference type="OrthoDB" id="1898021at2759"/>